<evidence type="ECO:0000256" key="1">
    <source>
        <dbReference type="SAM" id="Phobius"/>
    </source>
</evidence>
<organism evidence="2 3">
    <name type="scientific">Chaetoceros tenuissimus</name>
    <dbReference type="NCBI Taxonomy" id="426638"/>
    <lineage>
        <taxon>Eukaryota</taxon>
        <taxon>Sar</taxon>
        <taxon>Stramenopiles</taxon>
        <taxon>Ochrophyta</taxon>
        <taxon>Bacillariophyta</taxon>
        <taxon>Coscinodiscophyceae</taxon>
        <taxon>Chaetocerotophycidae</taxon>
        <taxon>Chaetocerotales</taxon>
        <taxon>Chaetocerotaceae</taxon>
        <taxon>Chaetoceros</taxon>
    </lineage>
</organism>
<accession>A0AAD3CMT4</accession>
<gene>
    <name evidence="2" type="ORF">CTEN210_04426</name>
</gene>
<dbReference type="EMBL" id="BLLK01000025">
    <property type="protein sequence ID" value="GFH47950.1"/>
    <property type="molecule type" value="Genomic_DNA"/>
</dbReference>
<keyword evidence="1" id="KW-1133">Transmembrane helix</keyword>
<feature type="transmembrane region" description="Helical" evidence="1">
    <location>
        <begin position="337"/>
        <end position="356"/>
    </location>
</feature>
<protein>
    <submittedName>
        <fullName evidence="2">Uncharacterized protein</fullName>
    </submittedName>
</protein>
<name>A0AAD3CMT4_9STRA</name>
<dbReference type="AlphaFoldDB" id="A0AAD3CMT4"/>
<feature type="transmembrane region" description="Helical" evidence="1">
    <location>
        <begin position="240"/>
        <end position="263"/>
    </location>
</feature>
<evidence type="ECO:0000313" key="2">
    <source>
        <dbReference type="EMBL" id="GFH47950.1"/>
    </source>
</evidence>
<feature type="transmembrane region" description="Helical" evidence="1">
    <location>
        <begin position="298"/>
        <end position="316"/>
    </location>
</feature>
<reference evidence="2 3" key="1">
    <citation type="journal article" date="2021" name="Sci. Rep.">
        <title>The genome of the diatom Chaetoceros tenuissimus carries an ancient integrated fragment of an extant virus.</title>
        <authorList>
            <person name="Hongo Y."/>
            <person name="Kimura K."/>
            <person name="Takaki Y."/>
            <person name="Yoshida Y."/>
            <person name="Baba S."/>
            <person name="Kobayashi G."/>
            <person name="Nagasaki K."/>
            <person name="Hano T."/>
            <person name="Tomaru Y."/>
        </authorList>
    </citation>
    <scope>NUCLEOTIDE SEQUENCE [LARGE SCALE GENOMIC DNA]</scope>
    <source>
        <strain evidence="2 3">NIES-3715</strain>
    </source>
</reference>
<keyword evidence="1" id="KW-0472">Membrane</keyword>
<keyword evidence="1" id="KW-0812">Transmembrane</keyword>
<keyword evidence="3" id="KW-1185">Reference proteome</keyword>
<comment type="caution">
    <text evidence="2">The sequence shown here is derived from an EMBL/GenBank/DDBJ whole genome shotgun (WGS) entry which is preliminary data.</text>
</comment>
<sequence>MDMNMDIDDISFEVSSQGTFIEGLFDEKIQLMEKGNIQPLDKPVAPLEELMNTMEASCDDKQSIIRLYDDRKVYTPKELEQLKTRDFKMRLFLSNLSVKMNSVWLRNHHTDNVEHASNFTYIRDLFKAALLKNRPASKATLTILLTTLMNMEISEYNSFVTVLAAGLSEKATHTCFERDLMKSADGKYASIKQARDNLLVLMDILLTKMKVKKFLLERNNSNIYRLEYCKTKGDLNIWSYMNVVFAFMLQTGLAIFVITHIFATPWDEVIGCNCETSTDEDCDCIEESGMSLLTIGKFFLATFGTIYSYLIAYPEVTTCIEALELYQNICIFQMMDICANIFLPSILVIAGFFVIIKEDNFIEVVLNSAAILFIPEIDDRLPRLLGYDEKAIIQNFLSMEAKNEYHHVDLSKAKELVERKKLGMEFDNYFLTNEKERGRDARKFHLYTPFIVKTVRYHAEEDNRPFLRRNHVSSGVTSSLRESNTSYEECRSAEIDPSNYITMDCLITKIEWRYTAFGDNNTTKPRIGWLRLVKLHAKTKEEKVVTIDCRKFDKIKLCEEKHYLPQGIYIITSFAMSSTILKLTLCGSGTAIDFIKAIDYYSLFEMTSGARKLLKQSTSAKCKGSSGCFNIC</sequence>
<evidence type="ECO:0000313" key="3">
    <source>
        <dbReference type="Proteomes" id="UP001054902"/>
    </source>
</evidence>
<dbReference type="Proteomes" id="UP001054902">
    <property type="component" value="Unassembled WGS sequence"/>
</dbReference>
<proteinExistence type="predicted"/>